<dbReference type="InterPro" id="IPR029063">
    <property type="entry name" value="SAM-dependent_MTases_sf"/>
</dbReference>
<dbReference type="Pfam" id="PF13871">
    <property type="entry name" value="Helicase_C_4"/>
    <property type="match status" value="1"/>
</dbReference>
<feature type="region of interest" description="Disordered" evidence="4">
    <location>
        <begin position="69"/>
        <end position="97"/>
    </location>
</feature>
<dbReference type="GO" id="GO:0003676">
    <property type="term" value="F:nucleic acid binding"/>
    <property type="evidence" value="ECO:0007669"/>
    <property type="project" value="InterPro"/>
</dbReference>
<comment type="caution">
    <text evidence="6">The sequence shown here is derived from an EMBL/GenBank/DDBJ whole genome shotgun (WGS) entry which is preliminary data.</text>
</comment>
<reference evidence="6 7" key="1">
    <citation type="submission" date="2016-09" db="EMBL/GenBank/DDBJ databases">
        <title>Genome-resolved meta-omics ties microbial dynamics to process performance in biotechnology for thiocyanate degradation.</title>
        <authorList>
            <person name="Kantor R.S."/>
            <person name="Huddy R.J."/>
            <person name="Iyer R."/>
            <person name="Thomas B.C."/>
            <person name="Brown C.T."/>
            <person name="Anantharaman K."/>
            <person name="Tringe S."/>
            <person name="Hettich R.L."/>
            <person name="Harrison S.T."/>
            <person name="Banfield J.F."/>
        </authorList>
    </citation>
    <scope>NUCLEOTIDE SEQUENCE [LARGE SCALE GENOMIC DNA]</scope>
    <source>
        <strain evidence="6">59-99</strain>
    </source>
</reference>
<dbReference type="EMBL" id="MKVH01000021">
    <property type="protein sequence ID" value="OJX57669.1"/>
    <property type="molecule type" value="Genomic_DNA"/>
</dbReference>
<dbReference type="Pfam" id="PF05175">
    <property type="entry name" value="MTS"/>
    <property type="match status" value="1"/>
</dbReference>
<dbReference type="InterPro" id="IPR026937">
    <property type="entry name" value="SBNO_Helicase_C_dom"/>
</dbReference>
<feature type="region of interest" description="Disordered" evidence="4">
    <location>
        <begin position="1072"/>
        <end position="1091"/>
    </location>
</feature>
<dbReference type="SUPFAM" id="SSF52540">
    <property type="entry name" value="P-loop containing nucleoside triphosphate hydrolases"/>
    <property type="match status" value="2"/>
</dbReference>
<feature type="compositionally biased region" description="Polar residues" evidence="4">
    <location>
        <begin position="71"/>
        <end position="95"/>
    </location>
</feature>
<dbReference type="GO" id="GO:0008168">
    <property type="term" value="F:methyltransferase activity"/>
    <property type="evidence" value="ECO:0007669"/>
    <property type="project" value="InterPro"/>
</dbReference>
<accession>A0A1M3KYV6</accession>
<dbReference type="SUPFAM" id="SSF53335">
    <property type="entry name" value="S-adenosyl-L-methionine-dependent methyltransferases"/>
    <property type="match status" value="1"/>
</dbReference>
<dbReference type="GO" id="GO:0032259">
    <property type="term" value="P:methylation"/>
    <property type="evidence" value="ECO:0007669"/>
    <property type="project" value="InterPro"/>
</dbReference>
<evidence type="ECO:0000256" key="4">
    <source>
        <dbReference type="SAM" id="MobiDB-lite"/>
    </source>
</evidence>
<evidence type="ECO:0000313" key="7">
    <source>
        <dbReference type="Proteomes" id="UP000184233"/>
    </source>
</evidence>
<proteinExistence type="predicted"/>
<dbReference type="InterPro" id="IPR014001">
    <property type="entry name" value="Helicase_ATP-bd"/>
</dbReference>
<keyword evidence="1" id="KW-0808">Transferase</keyword>
<evidence type="ECO:0000256" key="2">
    <source>
        <dbReference type="ARBA" id="ARBA00022691"/>
    </source>
</evidence>
<evidence type="ECO:0000313" key="6">
    <source>
        <dbReference type="EMBL" id="OJX57669.1"/>
    </source>
</evidence>
<dbReference type="InterPro" id="IPR007848">
    <property type="entry name" value="Small_mtfrase_dom"/>
</dbReference>
<dbReference type="Proteomes" id="UP000184233">
    <property type="component" value="Unassembled WGS sequence"/>
</dbReference>
<dbReference type="PRINTS" id="PR00507">
    <property type="entry name" value="N12N6MTFRASE"/>
</dbReference>
<feature type="coiled-coil region" evidence="3">
    <location>
        <begin position="377"/>
        <end position="404"/>
    </location>
</feature>
<dbReference type="STRING" id="1895771.BGO89_06775"/>
<dbReference type="CDD" id="cd02440">
    <property type="entry name" value="AdoMet_MTases"/>
    <property type="match status" value="1"/>
</dbReference>
<dbReference type="InterPro" id="IPR027417">
    <property type="entry name" value="P-loop_NTPase"/>
</dbReference>
<gene>
    <name evidence="6" type="ORF">BGO89_06775</name>
</gene>
<evidence type="ECO:0000256" key="1">
    <source>
        <dbReference type="ARBA" id="ARBA00022603"/>
    </source>
</evidence>
<name>A0A1M3KYV6_9BACT</name>
<dbReference type="Gene3D" id="3.40.50.150">
    <property type="entry name" value="Vaccinia Virus protein VP39"/>
    <property type="match status" value="1"/>
</dbReference>
<feature type="compositionally biased region" description="Basic and acidic residues" evidence="4">
    <location>
        <begin position="2047"/>
        <end position="2061"/>
    </location>
</feature>
<keyword evidence="2" id="KW-0949">S-adenosyl-L-methionine</keyword>
<protein>
    <recommendedName>
        <fullName evidence="5">Helicase ATP-binding domain-containing protein</fullName>
    </recommendedName>
</protein>
<dbReference type="PROSITE" id="PS00092">
    <property type="entry name" value="N6_MTASE"/>
    <property type="match status" value="1"/>
</dbReference>
<evidence type="ECO:0000256" key="3">
    <source>
        <dbReference type="SAM" id="Coils"/>
    </source>
</evidence>
<dbReference type="Gene3D" id="3.40.50.300">
    <property type="entry name" value="P-loop containing nucleotide triphosphate hydrolases"/>
    <property type="match status" value="2"/>
</dbReference>
<dbReference type="InterPro" id="IPR002052">
    <property type="entry name" value="DNA_methylase_N6_adenine_CS"/>
</dbReference>
<organism evidence="6 7">
    <name type="scientific">Candidatus Kapaibacterium thiocyanatum</name>
    <dbReference type="NCBI Taxonomy" id="1895771"/>
    <lineage>
        <taxon>Bacteria</taxon>
        <taxon>Pseudomonadati</taxon>
        <taxon>Candidatus Kapaibacteriota</taxon>
        <taxon>Candidatus Kapaibacteriia</taxon>
        <taxon>Candidatus Kapaibacteriales</taxon>
        <taxon>Candidatus Kapaibacteriaceae</taxon>
        <taxon>Candidatus Kapaibacterium</taxon>
    </lineage>
</organism>
<evidence type="ECO:0000259" key="5">
    <source>
        <dbReference type="SMART" id="SM00487"/>
    </source>
</evidence>
<keyword evidence="3" id="KW-0175">Coiled coil</keyword>
<keyword evidence="1" id="KW-0489">Methyltransferase</keyword>
<feature type="region of interest" description="Disordered" evidence="4">
    <location>
        <begin position="2005"/>
        <end position="2070"/>
    </location>
</feature>
<feature type="domain" description="Helicase ATP-binding" evidence="5">
    <location>
        <begin position="1126"/>
        <end position="1416"/>
    </location>
</feature>
<dbReference type="SMART" id="SM00487">
    <property type="entry name" value="DEXDc"/>
    <property type="match status" value="1"/>
</dbReference>
<sequence>MTRHETLVRTFRELAALYQHARMSGHIALSLWNTIDAQFHVLGERLGMSRADVDALLDASPPAARGAIITEESSSPAEQETVASAPEETSGSSSIPFVPDIIPSVPGKALSVADMKLALRGHEERHIWLPVGTTGWEMFQENDRAATLHNTEHQPKWEFGGYLYKRTVPQHVVHGIFGLRPGALVLGTNGDAHGRVTMIPSILGSMTTLGSEALKMNTWEPSDGPRPRQLTTYDRNETYASYAACPLRYVVTPDQDSASGSESVQYMVEHDTIVELQDDDGSRIVWKPGNGEERVVAVREEIVRAAYDRLGLEEACGKKPNVRLRDDASWDMPDPDDYIAFVVTHARLLHVAWILQELYSVWSDAQRLTSDLAFVKRGRQRKLAQKLARELEDAEKTLKRVTVDDPSAYSFPRTLQTPRLYRHLLYWVVAMAELRWRQPAVFATVWSELTRGYRTDERGFLASLNPIHAEGESGREPPADLSTILAPIIATATSHTPPLQLTQETDTRDGSPLWVARLPDRISRGDYERLRDAVRPFGGYWSSYKKGFAFKTDPTDDLRSAGLADELSALARSARLEDGASALGDDTSGTARRKHMLGLMFKDLVAFFAAALCAGQISAHLEPAIDARFETIAKAIEEDYRLRKAQELDTCRHETAAGNEGDHDSDTIVVPTQIIDARPMIEQPIGVSAFIRYGEPTILEQLANEASAEWETSKAEITTAERVPDTWQAGREAYLESIRETLLGLRERRDLAYRRYVSLRNRTELSADVDPDIVQRVTDRGTELHRRYGGVLPAEMREKAAAEFTRRAYEGRAYEHYPTPLPIVRTMLDLADIQPGQRILEPSAGEGAIAEQIRARQPDAAVHVVEYDTLLSDVLLLKGFNVTTGDFLTYNRDRALQFDRIVMNPPFDRGIDIKHVYHAYRMLKDGGTLVAIVSGNAIDGSDEANYLFRDFVKERGSWRLYTPSEYMGPSGKLANGRVIGIVMAMLSVTKPAGDTFGVAVGAAVEADVKAGNIVYDTQGAQAWEIVSVDVDLGTVARNITTGATRTFSGVLRTGGRFVLQPDMEQARRLVTGAAGDAPRNADGTIQLPPRTDRVDTEMQPLRIVTSRPELMPPPPSDALYDTEIASRVALTPGQLEGINRALAGMYGPSRAFLLADGTGFGKTFQQLVVAASVVRRDRKPVVIITKSPSIITTSFYDDAKKLGIVVPEDRGKKEAANGTKPGITLRRFTRIEELSEDLDADSIYICSYHMFGLWKGDQQEARMLREHVQNVVRRIEADFSERRKTIQVNVKNEAEKARILEALRAEEASHPDIILKHTLEDRVREKNEATFGIVGRKLGAVVCDEAHAFKNYDPYDFEDGSKQAYRGMVLLVNAARTMLSTATPADKVEHIRYLRGLNVYKTEGQYLRIMGRLGFYWKAPIYHNGELVERGRFNRDSRMPPEMVLNNISRLFENLTIAGTMVKRELSLDNFSAYNVMIGGQGAHPAELLAVQQATNILSTIETRLGTEKKCKASIINEKKFALEPYKIQKTIELTTKELLEGRQVVIFCSLVNDSDSSSTGSPCSVVRKISTVNVLARELGNLFGQDTIGFVTGTRTSTQEVLGDAVDCAACQDPVPERWSWLDEEHERKTFAALTGEAPAALGDAAQNRRADDIRAFQAGTKRILIATPEAGGTGISLDDTVGNAPRSVIIMTAPYSSVEAVQIMGRINRAKTRSRQRVFFLWVNVPVDKRLRDIIAAKLRVLGAAVQGEVKNVSVEEAEFASAENVQENYDRHNIDKDGKIREHSLFHAQIIRGLELPSHVPFMLTHKETLTDELDDEHTSRRRYAPIRLRSELAAGGRRLLLDWMEQHKDLVEQYRIVLNTDRYIGPYLEATYNEELWQVLLNFMKPENTRLIRTEAQRFSVGDRVMAATDVIEADVPVGGLGTVTRVWERKVRRLDRESGKVLTDETGQILWAMQYDYMVEFDNGERANNLETWEITPAVASLPDGNEPTALGDRLQVAEGRSPHAATWPDGPPATGADTLSTSAEDLREEEPEPPKPLSLGDRMRTLRTGIHERVRQQNRRPRRS</sequence>